<dbReference type="AlphaFoldDB" id="A0A328NBR0"/>
<keyword evidence="1" id="KW-1133">Transmembrane helix</keyword>
<feature type="transmembrane region" description="Helical" evidence="1">
    <location>
        <begin position="79"/>
        <end position="100"/>
    </location>
</feature>
<reference evidence="2 3" key="1">
    <citation type="submission" date="2018-03" db="EMBL/GenBank/DDBJ databases">
        <title>Defining the species Micromonospora saelicesensis and Micromonospora noduli under the framework of genomics.</title>
        <authorList>
            <person name="Riesco R."/>
            <person name="Trujillo M.E."/>
        </authorList>
    </citation>
    <scope>NUCLEOTIDE SEQUENCE [LARGE SCALE GENOMIC DNA]</scope>
    <source>
        <strain evidence="2 3">PSN13</strain>
    </source>
</reference>
<dbReference type="Proteomes" id="UP000249419">
    <property type="component" value="Unassembled WGS sequence"/>
</dbReference>
<feature type="transmembrane region" description="Helical" evidence="1">
    <location>
        <begin position="12"/>
        <end position="34"/>
    </location>
</feature>
<evidence type="ECO:0000313" key="2">
    <source>
        <dbReference type="EMBL" id="RAO26459.1"/>
    </source>
</evidence>
<protein>
    <submittedName>
        <fullName evidence="2">Uncharacterized protein</fullName>
    </submittedName>
</protein>
<evidence type="ECO:0000256" key="1">
    <source>
        <dbReference type="SAM" id="Phobius"/>
    </source>
</evidence>
<accession>A0A328NBR0</accession>
<comment type="caution">
    <text evidence="2">The sequence shown here is derived from an EMBL/GenBank/DDBJ whole genome shotgun (WGS) entry which is preliminary data.</text>
</comment>
<keyword evidence="1" id="KW-0472">Membrane</keyword>
<dbReference type="RefSeq" id="WP_112678841.1">
    <property type="nucleotide sequence ID" value="NZ_PYAG01000041.1"/>
</dbReference>
<organism evidence="2 3">
    <name type="scientific">Micromonospora saelicesensis</name>
    <dbReference type="NCBI Taxonomy" id="285676"/>
    <lineage>
        <taxon>Bacteria</taxon>
        <taxon>Bacillati</taxon>
        <taxon>Actinomycetota</taxon>
        <taxon>Actinomycetes</taxon>
        <taxon>Micromonosporales</taxon>
        <taxon>Micromonosporaceae</taxon>
        <taxon>Micromonospora</taxon>
    </lineage>
</organism>
<keyword evidence="1" id="KW-0812">Transmembrane</keyword>
<sequence length="143" mass="15990">MRRVAGGLRRRVGHRGATLLFLALVDFVYCYRLLYPADDNGQWIRFLDGILPLWVWAILWGGVGLLCLLRSWRRRDSGAFAFAIGIKVLWALLSLASGLTGAVDQWYVNAVIFAGFAAFAGNTATWPEPPHGWKERAWTPPSS</sequence>
<name>A0A328NBR0_9ACTN</name>
<gene>
    <name evidence="2" type="ORF">PSN13_06487</name>
</gene>
<dbReference type="EMBL" id="PYAG01000041">
    <property type="protein sequence ID" value="RAO26459.1"/>
    <property type="molecule type" value="Genomic_DNA"/>
</dbReference>
<proteinExistence type="predicted"/>
<feature type="transmembrane region" description="Helical" evidence="1">
    <location>
        <begin position="54"/>
        <end position="72"/>
    </location>
</feature>
<evidence type="ECO:0000313" key="3">
    <source>
        <dbReference type="Proteomes" id="UP000249419"/>
    </source>
</evidence>